<sequence>MSWTPCLLLVLGTLCSCSIAQYTLTPRVPSVSVASGVAMTLSCTISGLPSIESKYPTWYQQKEGTAPVKLVYSNGASASNANNRPAGIPARFSGSVSGTTMSLSISAVQAEDDADYICQVHHWEGSTLH</sequence>
<name>A0AAV7LQ45_PLEWA</name>
<dbReference type="InterPro" id="IPR036179">
    <property type="entry name" value="Ig-like_dom_sf"/>
</dbReference>
<feature type="signal peptide" evidence="1">
    <location>
        <begin position="1"/>
        <end position="20"/>
    </location>
</feature>
<feature type="chain" id="PRO_5043731372" description="Ig-like domain-containing protein" evidence="1">
    <location>
        <begin position="21"/>
        <end position="129"/>
    </location>
</feature>
<evidence type="ECO:0000313" key="3">
    <source>
        <dbReference type="EMBL" id="KAJ1093691.1"/>
    </source>
</evidence>
<keyword evidence="4" id="KW-1185">Reference proteome</keyword>
<dbReference type="EMBL" id="JANPWB010000015">
    <property type="protein sequence ID" value="KAJ1093691.1"/>
    <property type="molecule type" value="Genomic_DNA"/>
</dbReference>
<dbReference type="PANTHER" id="PTHR23267">
    <property type="entry name" value="IMMUNOGLOBULIN LIGHT CHAIN"/>
    <property type="match status" value="1"/>
</dbReference>
<protein>
    <recommendedName>
        <fullName evidence="2">Ig-like domain-containing protein</fullName>
    </recommendedName>
</protein>
<dbReference type="Proteomes" id="UP001066276">
    <property type="component" value="Chromosome 11"/>
</dbReference>
<dbReference type="Gene3D" id="2.60.40.10">
    <property type="entry name" value="Immunoglobulins"/>
    <property type="match status" value="1"/>
</dbReference>
<evidence type="ECO:0000313" key="4">
    <source>
        <dbReference type="Proteomes" id="UP001066276"/>
    </source>
</evidence>
<dbReference type="InterPro" id="IPR013106">
    <property type="entry name" value="Ig_V-set"/>
</dbReference>
<dbReference type="InterPro" id="IPR013783">
    <property type="entry name" value="Ig-like_fold"/>
</dbReference>
<reference evidence="3" key="1">
    <citation type="journal article" date="2022" name="bioRxiv">
        <title>Sequencing and chromosome-scale assembly of the giantPleurodeles waltlgenome.</title>
        <authorList>
            <person name="Brown T."/>
            <person name="Elewa A."/>
            <person name="Iarovenko S."/>
            <person name="Subramanian E."/>
            <person name="Araus A.J."/>
            <person name="Petzold A."/>
            <person name="Susuki M."/>
            <person name="Suzuki K.-i.T."/>
            <person name="Hayashi T."/>
            <person name="Toyoda A."/>
            <person name="Oliveira C."/>
            <person name="Osipova E."/>
            <person name="Leigh N.D."/>
            <person name="Simon A."/>
            <person name="Yun M.H."/>
        </authorList>
    </citation>
    <scope>NUCLEOTIDE SEQUENCE</scope>
    <source>
        <strain evidence="3">20211129_DDA</strain>
        <tissue evidence="3">Liver</tissue>
    </source>
</reference>
<feature type="non-terminal residue" evidence="3">
    <location>
        <position position="129"/>
    </location>
</feature>
<dbReference type="InterPro" id="IPR007110">
    <property type="entry name" value="Ig-like_dom"/>
</dbReference>
<dbReference type="Pfam" id="PF07686">
    <property type="entry name" value="V-set"/>
    <property type="match status" value="1"/>
</dbReference>
<accession>A0AAV7LQ45</accession>
<organism evidence="3 4">
    <name type="scientific">Pleurodeles waltl</name>
    <name type="common">Iberian ribbed newt</name>
    <dbReference type="NCBI Taxonomy" id="8319"/>
    <lineage>
        <taxon>Eukaryota</taxon>
        <taxon>Metazoa</taxon>
        <taxon>Chordata</taxon>
        <taxon>Craniata</taxon>
        <taxon>Vertebrata</taxon>
        <taxon>Euteleostomi</taxon>
        <taxon>Amphibia</taxon>
        <taxon>Batrachia</taxon>
        <taxon>Caudata</taxon>
        <taxon>Salamandroidea</taxon>
        <taxon>Salamandridae</taxon>
        <taxon>Pleurodelinae</taxon>
        <taxon>Pleurodeles</taxon>
    </lineage>
</organism>
<keyword evidence="1" id="KW-0732">Signal</keyword>
<feature type="domain" description="Ig-like" evidence="2">
    <location>
        <begin position="26"/>
        <end position="129"/>
    </location>
</feature>
<dbReference type="PROSITE" id="PS50835">
    <property type="entry name" value="IG_LIKE"/>
    <property type="match status" value="1"/>
</dbReference>
<dbReference type="InterPro" id="IPR050150">
    <property type="entry name" value="IgV_Light_Chain"/>
</dbReference>
<proteinExistence type="predicted"/>
<evidence type="ECO:0000259" key="2">
    <source>
        <dbReference type="PROSITE" id="PS50835"/>
    </source>
</evidence>
<dbReference type="InterPro" id="IPR003006">
    <property type="entry name" value="Ig/MHC_CS"/>
</dbReference>
<gene>
    <name evidence="3" type="ORF">NDU88_006787</name>
</gene>
<dbReference type="PROSITE" id="PS00290">
    <property type="entry name" value="IG_MHC"/>
    <property type="match status" value="1"/>
</dbReference>
<dbReference type="SUPFAM" id="SSF48726">
    <property type="entry name" value="Immunoglobulin"/>
    <property type="match status" value="1"/>
</dbReference>
<dbReference type="SMART" id="SM00406">
    <property type="entry name" value="IGv"/>
    <property type="match status" value="1"/>
</dbReference>
<evidence type="ECO:0000256" key="1">
    <source>
        <dbReference type="SAM" id="SignalP"/>
    </source>
</evidence>
<comment type="caution">
    <text evidence="3">The sequence shown here is derived from an EMBL/GenBank/DDBJ whole genome shotgun (WGS) entry which is preliminary data.</text>
</comment>
<dbReference type="AlphaFoldDB" id="A0AAV7LQ45"/>